<dbReference type="GeneID" id="14867865"/>
<comment type="similarity">
    <text evidence="1">Belongs to the BROX family.</text>
</comment>
<keyword evidence="4" id="KW-1185">Reference proteome</keyword>
<dbReference type="Proteomes" id="UP000007797">
    <property type="component" value="Unassembled WGS sequence"/>
</dbReference>
<gene>
    <name evidence="3" type="ORF">DFA_09504</name>
</gene>
<name>F4Q7T5_CACFS</name>
<proteinExistence type="inferred from homology"/>
<sequence length="363" mass="41592">MNDTSLLPLKIYMGRFDIPHSKRLQFEKIIRSTTPDFASSLSQSSLSRNELIIVIEKSSPSSIINASEKYLKDLYGVILSVEDNGSIRLNEQLSFTWSSFTSPKTFLTGYSLRYELIMTLMVYGMSHYNRASEINDQITESNFDDSAKVLVNHLKTAAGIFDFVHSTELPRWSNPPEDIHLECLSNTSLGLSLLCIALGNSVTVRKAMKQQTSHSIISKISCEAWHKMEMSKNCFKDLSSHNYKKLPKNFRDFLSTNIALNNSITMMEMGRHFAFEKNFSNALSYLSLAVQYITKMKKPNESRQIEIVNALINEINYENQSLVKENDLIYFQKKVDPKSLQQPEPKSFIIDLKFEPPMPSFHY</sequence>
<dbReference type="RefSeq" id="XP_004352160.1">
    <property type="nucleotide sequence ID" value="XM_004352108.1"/>
</dbReference>
<dbReference type="PANTHER" id="PTHR23032">
    <property type="entry name" value="BRO1 DOMAIN-CONTAINING PROTEIN BROX"/>
    <property type="match status" value="1"/>
</dbReference>
<dbReference type="InterPro" id="IPR038499">
    <property type="entry name" value="BRO1_sf"/>
</dbReference>
<organism evidence="3 4">
    <name type="scientific">Cavenderia fasciculata</name>
    <name type="common">Slime mold</name>
    <name type="synonym">Dictyostelium fasciculatum</name>
    <dbReference type="NCBI Taxonomy" id="261658"/>
    <lineage>
        <taxon>Eukaryota</taxon>
        <taxon>Amoebozoa</taxon>
        <taxon>Evosea</taxon>
        <taxon>Eumycetozoa</taxon>
        <taxon>Dictyostelia</taxon>
        <taxon>Acytosteliales</taxon>
        <taxon>Cavenderiaceae</taxon>
        <taxon>Cavenderia</taxon>
    </lineage>
</organism>
<evidence type="ECO:0000259" key="2">
    <source>
        <dbReference type="PROSITE" id="PS51180"/>
    </source>
</evidence>
<dbReference type="CDD" id="cd09247">
    <property type="entry name" value="BRO1_Alix_like_2"/>
    <property type="match status" value="1"/>
</dbReference>
<accession>F4Q7T5</accession>
<dbReference type="STRING" id="1054147.F4Q7T5"/>
<dbReference type="PROSITE" id="PS51180">
    <property type="entry name" value="BRO1"/>
    <property type="match status" value="1"/>
</dbReference>
<dbReference type="EMBL" id="GL883025">
    <property type="protein sequence ID" value="EGG15835.1"/>
    <property type="molecule type" value="Genomic_DNA"/>
</dbReference>
<dbReference type="Gene3D" id="1.25.40.280">
    <property type="entry name" value="alix/aip1 like domains"/>
    <property type="match status" value="1"/>
</dbReference>
<dbReference type="PANTHER" id="PTHR23032:SF15">
    <property type="entry name" value="BRO1 DOMAIN-CONTAINING PROTEIN"/>
    <property type="match status" value="1"/>
</dbReference>
<dbReference type="AlphaFoldDB" id="F4Q7T5"/>
<dbReference type="KEGG" id="dfa:DFA_09504"/>
<dbReference type="OrthoDB" id="10266451at2759"/>
<protein>
    <recommendedName>
        <fullName evidence="2">BRO1 domain-containing protein</fullName>
    </recommendedName>
</protein>
<dbReference type="SMART" id="SM01041">
    <property type="entry name" value="BRO1"/>
    <property type="match status" value="1"/>
</dbReference>
<dbReference type="OMA" id="WHEKIPS"/>
<evidence type="ECO:0000313" key="3">
    <source>
        <dbReference type="EMBL" id="EGG15835.1"/>
    </source>
</evidence>
<dbReference type="InterPro" id="IPR038898">
    <property type="entry name" value="BROX"/>
</dbReference>
<dbReference type="Pfam" id="PF03097">
    <property type="entry name" value="BRO1"/>
    <property type="match status" value="1"/>
</dbReference>
<dbReference type="InterPro" id="IPR004328">
    <property type="entry name" value="BRO1_dom"/>
</dbReference>
<evidence type="ECO:0000313" key="4">
    <source>
        <dbReference type="Proteomes" id="UP000007797"/>
    </source>
</evidence>
<reference evidence="4" key="1">
    <citation type="journal article" date="2011" name="Genome Res.">
        <title>Phylogeny-wide analysis of social amoeba genomes highlights ancient origins for complex intercellular communication.</title>
        <authorList>
            <person name="Heidel A.J."/>
            <person name="Lawal H.M."/>
            <person name="Felder M."/>
            <person name="Schilde C."/>
            <person name="Helps N.R."/>
            <person name="Tunggal B."/>
            <person name="Rivero F."/>
            <person name="John U."/>
            <person name="Schleicher M."/>
            <person name="Eichinger L."/>
            <person name="Platzer M."/>
            <person name="Noegel A.A."/>
            <person name="Schaap P."/>
            <person name="Gloeckner G."/>
        </authorList>
    </citation>
    <scope>NUCLEOTIDE SEQUENCE [LARGE SCALE GENOMIC DNA]</scope>
    <source>
        <strain evidence="4">SH3</strain>
    </source>
</reference>
<feature type="domain" description="BRO1" evidence="2">
    <location>
        <begin position="5"/>
        <end position="363"/>
    </location>
</feature>
<evidence type="ECO:0000256" key="1">
    <source>
        <dbReference type="ARBA" id="ARBA00008901"/>
    </source>
</evidence>